<protein>
    <submittedName>
        <fullName evidence="1">Uncharacterized protein</fullName>
    </submittedName>
</protein>
<comment type="caution">
    <text evidence="1">The sequence shown here is derived from an EMBL/GenBank/DDBJ whole genome shotgun (WGS) entry which is preliminary data.</text>
</comment>
<dbReference type="EMBL" id="JBHSTZ010000022">
    <property type="protein sequence ID" value="MFC6381406.1"/>
    <property type="molecule type" value="Genomic_DNA"/>
</dbReference>
<evidence type="ECO:0000313" key="1">
    <source>
        <dbReference type="EMBL" id="MFC6381406.1"/>
    </source>
</evidence>
<organism evidence="1 2">
    <name type="scientific">Psychrobacter glacincola</name>
    <dbReference type="NCBI Taxonomy" id="56810"/>
    <lineage>
        <taxon>Bacteria</taxon>
        <taxon>Pseudomonadati</taxon>
        <taxon>Pseudomonadota</taxon>
        <taxon>Gammaproteobacteria</taxon>
        <taxon>Moraxellales</taxon>
        <taxon>Moraxellaceae</taxon>
        <taxon>Psychrobacter</taxon>
    </lineage>
</organism>
<reference evidence="2" key="1">
    <citation type="journal article" date="2019" name="Int. J. Syst. Evol. Microbiol.">
        <title>The Global Catalogue of Microorganisms (GCM) 10K type strain sequencing project: providing services to taxonomists for standard genome sequencing and annotation.</title>
        <authorList>
            <consortium name="The Broad Institute Genomics Platform"/>
            <consortium name="The Broad Institute Genome Sequencing Center for Infectious Disease"/>
            <person name="Wu L."/>
            <person name="Ma J."/>
        </authorList>
    </citation>
    <scope>NUCLEOTIDE SEQUENCE [LARGE SCALE GENOMIC DNA]</scope>
    <source>
        <strain evidence="2">CCM 2050</strain>
    </source>
</reference>
<keyword evidence="2" id="KW-1185">Reference proteome</keyword>
<evidence type="ECO:0000313" key="2">
    <source>
        <dbReference type="Proteomes" id="UP001596264"/>
    </source>
</evidence>
<name>A0ABW1W9H5_9GAMM</name>
<sequence length="192" mass="22747">MRALSKYSPWQSEMAVTASLLKLDLLSDKKIVEYTHYLLDNEYYDHEMLSIIDDDPIYPRGNKEAFQRAIFNLGFPDINTEQAKWIYTYQIINKHNVQPENYNILDNGEAGLYYKFEEFFSYDNNLQDVDGFTNSLYCIDEAVGDKYMGYVQRGYNDPKTLFALKRDFFKICHLWLSRNQPRIKSIFEALYA</sequence>
<dbReference type="Proteomes" id="UP001596264">
    <property type="component" value="Unassembled WGS sequence"/>
</dbReference>
<dbReference type="RefSeq" id="WP_201562451.1">
    <property type="nucleotide sequence ID" value="NZ_CAJGZK010000008.1"/>
</dbReference>
<accession>A0ABW1W9H5</accession>
<gene>
    <name evidence="1" type="ORF">ACFP58_08050</name>
</gene>
<proteinExistence type="predicted"/>